<evidence type="ECO:0000313" key="2">
    <source>
        <dbReference type="Proteomes" id="UP000193355"/>
    </source>
</evidence>
<dbReference type="OrthoDB" id="9886829at2"/>
<gene>
    <name evidence="1" type="ORF">SAMN06275492_1289</name>
</gene>
<proteinExistence type="predicted"/>
<reference evidence="2" key="1">
    <citation type="submission" date="2017-04" db="EMBL/GenBank/DDBJ databases">
        <authorList>
            <person name="Varghese N."/>
            <person name="Submissions S."/>
        </authorList>
    </citation>
    <scope>NUCLEOTIDE SEQUENCE [LARGE SCALE GENOMIC DNA]</scope>
    <source>
        <strain evidence="2">USBA 82</strain>
    </source>
</reference>
<name>A0A1X7KHU8_9BACT</name>
<keyword evidence="2" id="KW-1185">Reference proteome</keyword>
<evidence type="ECO:0008006" key="3">
    <source>
        <dbReference type="Google" id="ProtNLM"/>
    </source>
</evidence>
<dbReference type="AlphaFoldDB" id="A0A1X7KHU8"/>
<accession>A0A1X7KHU8</accession>
<dbReference type="Proteomes" id="UP000193355">
    <property type="component" value="Unassembled WGS sequence"/>
</dbReference>
<dbReference type="STRING" id="561720.SAMN06275492_1289"/>
<sequence length="85" mass="10052">MSEKSRQETVQIGRFSYNVETSIDRETWSRLMAFTDDVISKTDSKMPSDRRLLLAWLNLVYWVDTQNGRLKDMLDSDSDDKEDDR</sequence>
<protein>
    <recommendedName>
        <fullName evidence="3">Cell division protein ZapA</fullName>
    </recommendedName>
</protein>
<dbReference type="RefSeq" id="WP_085545172.1">
    <property type="nucleotide sequence ID" value="NZ_FXBB01000028.1"/>
</dbReference>
<evidence type="ECO:0000313" key="1">
    <source>
        <dbReference type="EMBL" id="SMG40600.1"/>
    </source>
</evidence>
<dbReference type="EMBL" id="FXBB01000028">
    <property type="protein sequence ID" value="SMG40600.1"/>
    <property type="molecule type" value="Genomic_DNA"/>
</dbReference>
<organism evidence="1 2">
    <name type="scientific">Dethiosulfovibrio salsuginis</name>
    <dbReference type="NCBI Taxonomy" id="561720"/>
    <lineage>
        <taxon>Bacteria</taxon>
        <taxon>Thermotogati</taxon>
        <taxon>Synergistota</taxon>
        <taxon>Synergistia</taxon>
        <taxon>Synergistales</taxon>
        <taxon>Dethiosulfovibrionaceae</taxon>
        <taxon>Dethiosulfovibrio</taxon>
    </lineage>
</organism>